<evidence type="ECO:0000313" key="2">
    <source>
        <dbReference type="Proteomes" id="UP001596069"/>
    </source>
</evidence>
<dbReference type="RefSeq" id="WP_132974062.1">
    <property type="nucleotide sequence ID" value="NZ_JBHSOK010000008.1"/>
</dbReference>
<comment type="caution">
    <text evidence="1">The sequence shown here is derived from an EMBL/GenBank/DDBJ whole genome shotgun (WGS) entry which is preliminary data.</text>
</comment>
<evidence type="ECO:0008006" key="3">
    <source>
        <dbReference type="Google" id="ProtNLM"/>
    </source>
</evidence>
<organism evidence="1 2">
    <name type="scientific">Streptococcus downii</name>
    <dbReference type="NCBI Taxonomy" id="1968889"/>
    <lineage>
        <taxon>Bacteria</taxon>
        <taxon>Bacillati</taxon>
        <taxon>Bacillota</taxon>
        <taxon>Bacilli</taxon>
        <taxon>Lactobacillales</taxon>
        <taxon>Streptococcaceae</taxon>
        <taxon>Streptococcus</taxon>
    </lineage>
</organism>
<dbReference type="Proteomes" id="UP001596069">
    <property type="component" value="Unassembled WGS sequence"/>
</dbReference>
<dbReference type="EMBL" id="JBHSOK010000008">
    <property type="protein sequence ID" value="MFC5681308.1"/>
    <property type="molecule type" value="Genomic_DNA"/>
</dbReference>
<gene>
    <name evidence="1" type="ORF">ACFPTW_08435</name>
</gene>
<evidence type="ECO:0000313" key="1">
    <source>
        <dbReference type="EMBL" id="MFC5681308.1"/>
    </source>
</evidence>
<name>A0ABW0Y681_9STRE</name>
<protein>
    <recommendedName>
        <fullName evidence="3">Phage protein</fullName>
    </recommendedName>
</protein>
<reference evidence="2" key="1">
    <citation type="journal article" date="2019" name="Int. J. Syst. Evol. Microbiol.">
        <title>The Global Catalogue of Microorganisms (GCM) 10K type strain sequencing project: providing services to taxonomists for standard genome sequencing and annotation.</title>
        <authorList>
            <consortium name="The Broad Institute Genomics Platform"/>
            <consortium name="The Broad Institute Genome Sequencing Center for Infectious Disease"/>
            <person name="Wu L."/>
            <person name="Ma J."/>
        </authorList>
    </citation>
    <scope>NUCLEOTIDE SEQUENCE [LARGE SCALE GENOMIC DNA]</scope>
    <source>
        <strain evidence="2">FCH23</strain>
    </source>
</reference>
<accession>A0ABW0Y681</accession>
<sequence length="90" mass="10611">MEEMKRDFAGKLYRKACEIAEFDEEQMDSKDDNEVFDIEECLVELCQLVFDEMIFCQAAVSMTYFATLPTDNPHIMSEARKELPFKPERE</sequence>
<keyword evidence="2" id="KW-1185">Reference proteome</keyword>
<proteinExistence type="predicted"/>